<protein>
    <submittedName>
        <fullName evidence="2">Uncharacterized protein</fullName>
    </submittedName>
</protein>
<organism evidence="2 3">
    <name type="scientific">Parelaphostrongylus tenuis</name>
    <name type="common">Meningeal worm</name>
    <dbReference type="NCBI Taxonomy" id="148309"/>
    <lineage>
        <taxon>Eukaryota</taxon>
        <taxon>Metazoa</taxon>
        <taxon>Ecdysozoa</taxon>
        <taxon>Nematoda</taxon>
        <taxon>Chromadorea</taxon>
        <taxon>Rhabditida</taxon>
        <taxon>Rhabditina</taxon>
        <taxon>Rhabditomorpha</taxon>
        <taxon>Strongyloidea</taxon>
        <taxon>Metastrongylidae</taxon>
        <taxon>Parelaphostrongylus</taxon>
    </lineage>
</organism>
<reference evidence="2" key="1">
    <citation type="submission" date="2021-06" db="EMBL/GenBank/DDBJ databases">
        <title>Parelaphostrongylus tenuis whole genome reference sequence.</title>
        <authorList>
            <person name="Garwood T.J."/>
            <person name="Larsen P.A."/>
            <person name="Fountain-Jones N.M."/>
            <person name="Garbe J.R."/>
            <person name="Macchietto M.G."/>
            <person name="Kania S.A."/>
            <person name="Gerhold R.W."/>
            <person name="Richards J.E."/>
            <person name="Wolf T.M."/>
        </authorList>
    </citation>
    <scope>NUCLEOTIDE SEQUENCE</scope>
    <source>
        <strain evidence="2">MNPRO001-30</strain>
        <tissue evidence="2">Meninges</tissue>
    </source>
</reference>
<accession>A0AAD5MPA9</accession>
<feature type="compositionally biased region" description="Basic and acidic residues" evidence="1">
    <location>
        <begin position="64"/>
        <end position="75"/>
    </location>
</feature>
<dbReference type="Proteomes" id="UP001196413">
    <property type="component" value="Unassembled WGS sequence"/>
</dbReference>
<feature type="compositionally biased region" description="Low complexity" evidence="1">
    <location>
        <begin position="82"/>
        <end position="101"/>
    </location>
</feature>
<feature type="region of interest" description="Disordered" evidence="1">
    <location>
        <begin position="1"/>
        <end position="108"/>
    </location>
</feature>
<evidence type="ECO:0000256" key="1">
    <source>
        <dbReference type="SAM" id="MobiDB-lite"/>
    </source>
</evidence>
<proteinExistence type="predicted"/>
<name>A0AAD5MPA9_PARTN</name>
<evidence type="ECO:0000313" key="3">
    <source>
        <dbReference type="Proteomes" id="UP001196413"/>
    </source>
</evidence>
<sequence length="184" mass="21427">MQRSAAHLSHQSLNSLSSPPIRANLDSEPECEYDARVPFDEEYSSDYSHRPVSEDGVYTTDEENDKKNPQRDVNHRQHMPTKSSKAASKTKSSFTSSGSFHSSKRRYDFAPHHKLSDRTVEVVSYYDSDFNRNKMCDTHEQHVVRESERAMNRNELYDDAHERCMIREPQRAVNRNELYEQGTP</sequence>
<keyword evidence="3" id="KW-1185">Reference proteome</keyword>
<comment type="caution">
    <text evidence="2">The sequence shown here is derived from an EMBL/GenBank/DDBJ whole genome shotgun (WGS) entry which is preliminary data.</text>
</comment>
<dbReference type="EMBL" id="JAHQIW010001355">
    <property type="protein sequence ID" value="KAJ1352312.1"/>
    <property type="molecule type" value="Genomic_DNA"/>
</dbReference>
<evidence type="ECO:0000313" key="2">
    <source>
        <dbReference type="EMBL" id="KAJ1352312.1"/>
    </source>
</evidence>
<dbReference type="AlphaFoldDB" id="A0AAD5MPA9"/>
<feature type="compositionally biased region" description="Low complexity" evidence="1">
    <location>
        <begin position="1"/>
        <end position="18"/>
    </location>
</feature>
<gene>
    <name evidence="2" type="ORF">KIN20_008622</name>
</gene>